<reference evidence="13 14" key="1">
    <citation type="submission" date="2020-04" db="EMBL/GenBank/DDBJ databases">
        <authorList>
            <person name="Hogendoorn C."/>
        </authorList>
    </citation>
    <scope>NUCLEOTIDE SEQUENCE [LARGE SCALE GENOMIC DNA]</scope>
    <source>
        <strain evidence="13">COOX1</strain>
    </source>
</reference>
<keyword evidence="11 12" id="KW-1006">Bacterial flagellum protein export</keyword>
<evidence type="ECO:0000256" key="8">
    <source>
        <dbReference type="ARBA" id="ARBA00022927"/>
    </source>
</evidence>
<keyword evidence="8 12" id="KW-0653">Protein transport</keyword>
<dbReference type="AlphaFoldDB" id="A0A6F9E986"/>
<evidence type="ECO:0000256" key="7">
    <source>
        <dbReference type="ARBA" id="ARBA00022795"/>
    </source>
</evidence>
<organism evidence="13 14">
    <name type="scientific">Kyrpidia spormannii</name>
    <dbReference type="NCBI Taxonomy" id="2055160"/>
    <lineage>
        <taxon>Bacteria</taxon>
        <taxon>Bacillati</taxon>
        <taxon>Bacillota</taxon>
        <taxon>Bacilli</taxon>
        <taxon>Bacillales</taxon>
        <taxon>Alicyclobacillaceae</taxon>
        <taxon>Kyrpidia</taxon>
    </lineage>
</organism>
<dbReference type="InterPro" id="IPR006136">
    <property type="entry name" value="FlhB"/>
</dbReference>
<dbReference type="EMBL" id="LR792683">
    <property type="protein sequence ID" value="CAB3393410.1"/>
    <property type="molecule type" value="Genomic_DNA"/>
</dbReference>
<evidence type="ECO:0000313" key="14">
    <source>
        <dbReference type="Proteomes" id="UP000502196"/>
    </source>
</evidence>
<dbReference type="Pfam" id="PF01312">
    <property type="entry name" value="Bac_export_2"/>
    <property type="match status" value="1"/>
</dbReference>
<gene>
    <name evidence="12 13" type="primary">flhB</name>
    <name evidence="13" type="ORF">COOX1_1895</name>
</gene>
<evidence type="ECO:0000256" key="4">
    <source>
        <dbReference type="ARBA" id="ARBA00022448"/>
    </source>
</evidence>
<evidence type="ECO:0000256" key="1">
    <source>
        <dbReference type="ARBA" id="ARBA00004651"/>
    </source>
</evidence>
<dbReference type="Proteomes" id="UP000502196">
    <property type="component" value="Chromosome"/>
</dbReference>
<name>A0A6F9E986_9BACL</name>
<evidence type="ECO:0000256" key="2">
    <source>
        <dbReference type="ARBA" id="ARBA00010690"/>
    </source>
</evidence>
<comment type="function">
    <text evidence="12">Required for formation of the rod structure in the basal body of the flagellar apparatus. Together with FliI and FliH, may constitute the export apparatus of flagellin.</text>
</comment>
<proteinExistence type="inferred from homology"/>
<feature type="transmembrane region" description="Helical" evidence="12">
    <location>
        <begin position="101"/>
        <end position="126"/>
    </location>
</feature>
<keyword evidence="10 12" id="KW-0472">Membrane</keyword>
<evidence type="ECO:0000256" key="10">
    <source>
        <dbReference type="ARBA" id="ARBA00023136"/>
    </source>
</evidence>
<dbReference type="PRINTS" id="PR00950">
    <property type="entry name" value="TYPE3IMSPROT"/>
</dbReference>
<keyword evidence="7 12" id="KW-1005">Bacterial flagellum biogenesis</keyword>
<dbReference type="GO" id="GO:0005886">
    <property type="term" value="C:plasma membrane"/>
    <property type="evidence" value="ECO:0007669"/>
    <property type="project" value="UniProtKB-SubCell"/>
</dbReference>
<evidence type="ECO:0000256" key="3">
    <source>
        <dbReference type="ARBA" id="ARBA00021622"/>
    </source>
</evidence>
<keyword evidence="6 12" id="KW-0812">Transmembrane</keyword>
<comment type="similarity">
    <text evidence="2 12">Belongs to the type III secretion exporter family.</text>
</comment>
<dbReference type="Gene3D" id="3.40.1690.10">
    <property type="entry name" value="secretion proteins EscU"/>
    <property type="match status" value="1"/>
</dbReference>
<evidence type="ECO:0000256" key="5">
    <source>
        <dbReference type="ARBA" id="ARBA00022475"/>
    </source>
</evidence>
<keyword evidence="13" id="KW-0282">Flagellum</keyword>
<dbReference type="GO" id="GO:0044780">
    <property type="term" value="P:bacterial-type flagellum assembly"/>
    <property type="evidence" value="ECO:0007669"/>
    <property type="project" value="InterPro"/>
</dbReference>
<dbReference type="SUPFAM" id="SSF160544">
    <property type="entry name" value="EscU C-terminal domain-like"/>
    <property type="match status" value="1"/>
</dbReference>
<keyword evidence="5 12" id="KW-1003">Cell membrane</keyword>
<evidence type="ECO:0000313" key="13">
    <source>
        <dbReference type="EMBL" id="CAB3393410.1"/>
    </source>
</evidence>
<keyword evidence="13" id="KW-0966">Cell projection</keyword>
<comment type="subcellular location">
    <subcellularLocation>
        <location evidence="1">Cell membrane</location>
        <topology evidence="1">Multi-pass membrane protein</topology>
    </subcellularLocation>
</comment>
<comment type="caution">
    <text evidence="12">Lacks conserved residue(s) required for the propagation of feature annotation.</text>
</comment>
<keyword evidence="4 12" id="KW-0813">Transport</keyword>
<protein>
    <recommendedName>
        <fullName evidence="3 12">Flagellar biosynthetic protein FlhB</fullName>
    </recommendedName>
</protein>
<dbReference type="PANTHER" id="PTHR30531:SF12">
    <property type="entry name" value="FLAGELLAR BIOSYNTHETIC PROTEIN FLHB"/>
    <property type="match status" value="1"/>
</dbReference>
<dbReference type="NCBIfam" id="TIGR00328">
    <property type="entry name" value="flhB"/>
    <property type="match status" value="1"/>
</dbReference>
<evidence type="ECO:0000256" key="9">
    <source>
        <dbReference type="ARBA" id="ARBA00022989"/>
    </source>
</evidence>
<evidence type="ECO:0000256" key="6">
    <source>
        <dbReference type="ARBA" id="ARBA00022692"/>
    </source>
</evidence>
<dbReference type="InterPro" id="IPR029025">
    <property type="entry name" value="T3SS_substrate_exporter_C"/>
</dbReference>
<keyword evidence="9 12" id="KW-1133">Transmembrane helix</keyword>
<dbReference type="InterPro" id="IPR006135">
    <property type="entry name" value="T3SS_substrate_exporter"/>
</dbReference>
<keyword evidence="13" id="KW-0969">Cilium</keyword>
<dbReference type="GO" id="GO:0009306">
    <property type="term" value="P:protein secretion"/>
    <property type="evidence" value="ECO:0007669"/>
    <property type="project" value="InterPro"/>
</dbReference>
<accession>A0A6F9E986</accession>
<evidence type="ECO:0000256" key="12">
    <source>
        <dbReference type="RuleBase" id="RU364091"/>
    </source>
</evidence>
<evidence type="ECO:0000256" key="11">
    <source>
        <dbReference type="ARBA" id="ARBA00023225"/>
    </source>
</evidence>
<dbReference type="PANTHER" id="PTHR30531">
    <property type="entry name" value="FLAGELLAR BIOSYNTHETIC PROTEIN FLHB"/>
    <property type="match status" value="1"/>
</dbReference>
<feature type="transmembrane region" description="Helical" evidence="12">
    <location>
        <begin position="41"/>
        <end position="57"/>
    </location>
</feature>
<dbReference type="FunFam" id="3.40.1690.10:FF:000001">
    <property type="entry name" value="Flagellar biosynthetic protein FlhB"/>
    <property type="match status" value="1"/>
</dbReference>
<sequence length="370" mass="41404">MAATPYLWDLQWFAEEKTEPPTPRRRQEARKEGQAARSADLTAALVLLAAVLAVRALGQTWIDEWRRLFAAFITGSPIQFSTPDGWLAWLGGQVMGVFSSLILFLLLPAAAGLATGFIQVGGLFAFKAVSPQWKRISPLEGFRRLFSLRSLVEGAKMILKIAILGGIGYSLARQIFESSGSLGGMDPTALAGWTGDQLWNVALEASLALLGLAILDAWYQRVSFERQLRMTKQEVKEEFKRTEGNPTIKRKIRERQRALAQRRMMQEVPKATVVITNPTHYAVALRYEPESMDTPVVIAKGADVWAWRIRETARRYGVPVVENPPLARRLHAMVEIGEAIPEVLFQAVAEVLAYVYRLRGWTGERRGSDR</sequence>
<dbReference type="Gene3D" id="6.10.250.2080">
    <property type="match status" value="1"/>
</dbReference>